<feature type="region of interest" description="Disordered" evidence="1">
    <location>
        <begin position="52"/>
        <end position="109"/>
    </location>
</feature>
<dbReference type="EMBL" id="CAJNNW010029437">
    <property type="protein sequence ID" value="CAE8700254.1"/>
    <property type="molecule type" value="Genomic_DNA"/>
</dbReference>
<evidence type="ECO:0000313" key="4">
    <source>
        <dbReference type="Proteomes" id="UP000626109"/>
    </source>
</evidence>
<organism evidence="3 4">
    <name type="scientific">Polarella glacialis</name>
    <name type="common">Dinoflagellate</name>
    <dbReference type="NCBI Taxonomy" id="89957"/>
    <lineage>
        <taxon>Eukaryota</taxon>
        <taxon>Sar</taxon>
        <taxon>Alveolata</taxon>
        <taxon>Dinophyceae</taxon>
        <taxon>Suessiales</taxon>
        <taxon>Suessiaceae</taxon>
        <taxon>Polarella</taxon>
    </lineage>
</organism>
<proteinExistence type="predicted"/>
<accession>A0A813KE81</accession>
<evidence type="ECO:0000256" key="1">
    <source>
        <dbReference type="SAM" id="MobiDB-lite"/>
    </source>
</evidence>
<dbReference type="InterPro" id="IPR001202">
    <property type="entry name" value="WW_dom"/>
</dbReference>
<evidence type="ECO:0000259" key="2">
    <source>
        <dbReference type="PROSITE" id="PS50020"/>
    </source>
</evidence>
<name>A0A813KE81_POLGL</name>
<evidence type="ECO:0000313" key="3">
    <source>
        <dbReference type="EMBL" id="CAE8700254.1"/>
    </source>
</evidence>
<dbReference type="Proteomes" id="UP000626109">
    <property type="component" value="Unassembled WGS sequence"/>
</dbReference>
<gene>
    <name evidence="3" type="ORF">PGLA2088_LOCUS31525</name>
</gene>
<dbReference type="AlphaFoldDB" id="A0A813KE81"/>
<reference evidence="3" key="1">
    <citation type="submission" date="2021-02" db="EMBL/GenBank/DDBJ databases">
        <authorList>
            <person name="Dougan E. K."/>
            <person name="Rhodes N."/>
            <person name="Thang M."/>
            <person name="Chan C."/>
        </authorList>
    </citation>
    <scope>NUCLEOTIDE SEQUENCE</scope>
</reference>
<feature type="domain" description="WW" evidence="2">
    <location>
        <begin position="15"/>
        <end position="55"/>
    </location>
</feature>
<protein>
    <recommendedName>
        <fullName evidence="2">WW domain-containing protein</fullName>
    </recommendedName>
</protein>
<sequence length="133" mass="14775">MSSAAGPGAVPVEVDDLPEGWEAFGTNDGQRYFCFPQVYYSCQSLDKVQWQRPGRQDAQQPYVGTTINGKRPYQSGDEFIPEAPPVKPYDGPLSDANYKASNEDPEDVFQPDEDMLEACLECDMTKLKAALED</sequence>
<feature type="non-terminal residue" evidence="3">
    <location>
        <position position="133"/>
    </location>
</feature>
<dbReference type="PROSITE" id="PS50020">
    <property type="entry name" value="WW_DOMAIN_2"/>
    <property type="match status" value="1"/>
</dbReference>
<comment type="caution">
    <text evidence="3">The sequence shown here is derived from an EMBL/GenBank/DDBJ whole genome shotgun (WGS) entry which is preliminary data.</text>
</comment>
<feature type="compositionally biased region" description="Polar residues" evidence="1">
    <location>
        <begin position="57"/>
        <end position="68"/>
    </location>
</feature>